<dbReference type="Proteomes" id="UP000664779">
    <property type="component" value="Unassembled WGS sequence"/>
</dbReference>
<dbReference type="SUPFAM" id="SSF48452">
    <property type="entry name" value="TPR-like"/>
    <property type="match status" value="1"/>
</dbReference>
<accession>A0A939J531</accession>
<sequence>MKAFVRRTGIYARCLTWHSFVAWISRVCLLFYLGLSSLIVPASAQTVEGGTATLPARQQQLLSAMLVQPDNLDIAFEYASVSAQLGDFEAAVSTFERMLIFAPGLARVQLELGVLYYRIGASEMARQYFTAAISGPEVPEEVESRVRSFLTAIDASEETTNFQAMLLAGVRVQSNANAAPGSRAISLNGSTFLLDETSTGRADVNLYGVSTGHLGYDLGTQGDALEADFLAYGSHYRDVSRLDTVLSEVTFGPSLNLARFGIGSGRLGLYGIVSGVHLDYANYSAALGGGTRIALRPADKTELSGKLEFRRRWYNDTATNPTLSDRAGYQLKGNLTLTHQLTGALSARVTVLGDFEEAKSVWRQSWEIGGSAGATVQFASLLPTLPHSWSASLDVGYLHRTFQGADPVVSATEAQEDDEGFVRATLTVPLRSDFAVSVTGEYRRLFSNYDLSTYSDVAASVALIKTF</sequence>
<organism evidence="1 2">
    <name type="scientific">Roseibium limicola</name>
    <dbReference type="NCBI Taxonomy" id="2816037"/>
    <lineage>
        <taxon>Bacteria</taxon>
        <taxon>Pseudomonadati</taxon>
        <taxon>Pseudomonadota</taxon>
        <taxon>Alphaproteobacteria</taxon>
        <taxon>Hyphomicrobiales</taxon>
        <taxon>Stappiaceae</taxon>
        <taxon>Roseibium</taxon>
    </lineage>
</organism>
<evidence type="ECO:0008006" key="3">
    <source>
        <dbReference type="Google" id="ProtNLM"/>
    </source>
</evidence>
<proteinExistence type="predicted"/>
<keyword evidence="2" id="KW-1185">Reference proteome</keyword>
<dbReference type="AlphaFoldDB" id="A0A939J531"/>
<evidence type="ECO:0000313" key="1">
    <source>
        <dbReference type="EMBL" id="MBO0345380.1"/>
    </source>
</evidence>
<dbReference type="InterPro" id="IPR011990">
    <property type="entry name" value="TPR-like_helical_dom_sf"/>
</dbReference>
<dbReference type="Gene3D" id="1.25.40.10">
    <property type="entry name" value="Tetratricopeptide repeat domain"/>
    <property type="match status" value="1"/>
</dbReference>
<evidence type="ECO:0000313" key="2">
    <source>
        <dbReference type="Proteomes" id="UP000664779"/>
    </source>
</evidence>
<dbReference type="EMBL" id="JAFLNF010000003">
    <property type="protein sequence ID" value="MBO0345380.1"/>
    <property type="molecule type" value="Genomic_DNA"/>
</dbReference>
<comment type="caution">
    <text evidence="1">The sequence shown here is derived from an EMBL/GenBank/DDBJ whole genome shotgun (WGS) entry which is preliminary data.</text>
</comment>
<gene>
    <name evidence="1" type="ORF">J0X15_09125</name>
</gene>
<dbReference type="RefSeq" id="WP_206939897.1">
    <property type="nucleotide sequence ID" value="NZ_JAFLNF010000003.1"/>
</dbReference>
<reference evidence="1" key="1">
    <citation type="submission" date="2021-03" db="EMBL/GenBank/DDBJ databases">
        <title>Roseibium sp. CAU 1637 isolated from Incheon.</title>
        <authorList>
            <person name="Kim W."/>
        </authorList>
    </citation>
    <scope>NUCLEOTIDE SEQUENCE</scope>
    <source>
        <strain evidence="1">CAU 1637</strain>
    </source>
</reference>
<name>A0A939J531_9HYPH</name>
<protein>
    <recommendedName>
        <fullName evidence="3">Tetratricopeptide repeat protein</fullName>
    </recommendedName>
</protein>